<comment type="caution">
    <text evidence="2">The sequence shown here is derived from an EMBL/GenBank/DDBJ whole genome shotgun (WGS) entry which is preliminary data.</text>
</comment>
<sequence>MDRTGGDGMREMFLRDDADPDASMLCGSPNVDATKAAMGTVHSESDGLNRDEQDAALRKSHRE</sequence>
<evidence type="ECO:0000313" key="3">
    <source>
        <dbReference type="Proteomes" id="UP000050482"/>
    </source>
</evidence>
<dbReference type="PATRIC" id="fig|471514.4.peg.848"/>
<gene>
    <name evidence="2" type="ORF">AN477_08375</name>
</gene>
<dbReference type="EMBL" id="LJCO01000040">
    <property type="protein sequence ID" value="KPV44084.1"/>
    <property type="molecule type" value="Genomic_DNA"/>
</dbReference>
<dbReference type="Proteomes" id="UP000050482">
    <property type="component" value="Unassembled WGS sequence"/>
</dbReference>
<proteinExistence type="predicted"/>
<protein>
    <submittedName>
        <fullName evidence="2">Uncharacterized protein</fullName>
    </submittedName>
</protein>
<organism evidence="2 3">
    <name type="scientific">Alicyclobacillus ferrooxydans</name>
    <dbReference type="NCBI Taxonomy" id="471514"/>
    <lineage>
        <taxon>Bacteria</taxon>
        <taxon>Bacillati</taxon>
        <taxon>Bacillota</taxon>
        <taxon>Bacilli</taxon>
        <taxon>Bacillales</taxon>
        <taxon>Alicyclobacillaceae</taxon>
        <taxon>Alicyclobacillus</taxon>
    </lineage>
</organism>
<evidence type="ECO:0000256" key="1">
    <source>
        <dbReference type="SAM" id="MobiDB-lite"/>
    </source>
</evidence>
<reference evidence="2 3" key="1">
    <citation type="submission" date="2015-09" db="EMBL/GenBank/DDBJ databases">
        <title>Draft genome sequence of Alicyclobacillus ferrooxydans DSM 22381.</title>
        <authorList>
            <person name="Hemp J."/>
        </authorList>
    </citation>
    <scope>NUCLEOTIDE SEQUENCE [LARGE SCALE GENOMIC DNA]</scope>
    <source>
        <strain evidence="2 3">TC-34</strain>
    </source>
</reference>
<name>A0A0P9CEP3_9BACL</name>
<keyword evidence="3" id="KW-1185">Reference proteome</keyword>
<feature type="compositionally biased region" description="Basic and acidic residues" evidence="1">
    <location>
        <begin position="43"/>
        <end position="63"/>
    </location>
</feature>
<dbReference type="AlphaFoldDB" id="A0A0P9CEP3"/>
<accession>A0A0P9CEP3</accession>
<evidence type="ECO:0000313" key="2">
    <source>
        <dbReference type="EMBL" id="KPV44084.1"/>
    </source>
</evidence>
<feature type="region of interest" description="Disordered" evidence="1">
    <location>
        <begin position="1"/>
        <end position="63"/>
    </location>
</feature>
<feature type="compositionally biased region" description="Basic and acidic residues" evidence="1">
    <location>
        <begin position="1"/>
        <end position="17"/>
    </location>
</feature>